<evidence type="ECO:0000313" key="3">
    <source>
        <dbReference type="Proteomes" id="UP000253507"/>
    </source>
</evidence>
<keyword evidence="1" id="KW-0472">Membrane</keyword>
<feature type="transmembrane region" description="Helical" evidence="1">
    <location>
        <begin position="41"/>
        <end position="64"/>
    </location>
</feature>
<reference evidence="2 3" key="1">
    <citation type="submission" date="2018-06" db="EMBL/GenBank/DDBJ databases">
        <title>Streptomyces reniochalinae sp. nov. and Streptomyces diacarnus sp. nov. from marine sponges.</title>
        <authorList>
            <person name="Li L."/>
        </authorList>
    </citation>
    <scope>NUCLEOTIDE SEQUENCE [LARGE SCALE GENOMIC DNA]</scope>
    <source>
        <strain evidence="2 3">LHW50302</strain>
    </source>
</reference>
<comment type="caution">
    <text evidence="2">The sequence shown here is derived from an EMBL/GenBank/DDBJ whole genome shotgun (WGS) entry which is preliminary data.</text>
</comment>
<accession>A0A367EVZ6</accession>
<organism evidence="2 3">
    <name type="scientific">Streptomyces reniochalinae</name>
    <dbReference type="NCBI Taxonomy" id="2250578"/>
    <lineage>
        <taxon>Bacteria</taxon>
        <taxon>Bacillati</taxon>
        <taxon>Actinomycetota</taxon>
        <taxon>Actinomycetes</taxon>
        <taxon>Kitasatosporales</taxon>
        <taxon>Streptomycetaceae</taxon>
        <taxon>Streptomyces</taxon>
    </lineage>
</organism>
<dbReference type="AlphaFoldDB" id="A0A367EVZ6"/>
<protein>
    <submittedName>
        <fullName evidence="2">Uncharacterized protein</fullName>
    </submittedName>
</protein>
<dbReference type="Proteomes" id="UP000253507">
    <property type="component" value="Unassembled WGS sequence"/>
</dbReference>
<sequence length="65" mass="6352">MAAVVAVEVADASVFLAASPRLFTASPAELAAPFASATVRVAAAGFFALSVFAFFTGSAMGGGLP</sequence>
<proteinExistence type="predicted"/>
<dbReference type="EMBL" id="QOIM01000025">
    <property type="protein sequence ID" value="RCG22243.1"/>
    <property type="molecule type" value="Genomic_DNA"/>
</dbReference>
<keyword evidence="3" id="KW-1185">Reference proteome</keyword>
<name>A0A367EVZ6_9ACTN</name>
<keyword evidence="1" id="KW-1133">Transmembrane helix</keyword>
<evidence type="ECO:0000256" key="1">
    <source>
        <dbReference type="SAM" id="Phobius"/>
    </source>
</evidence>
<keyword evidence="1" id="KW-0812">Transmembrane</keyword>
<evidence type="ECO:0000313" key="2">
    <source>
        <dbReference type="EMBL" id="RCG22243.1"/>
    </source>
</evidence>
<gene>
    <name evidence="2" type="ORF">DQ392_07065</name>
</gene>